<evidence type="ECO:0000256" key="5">
    <source>
        <dbReference type="ARBA" id="ARBA00022737"/>
    </source>
</evidence>
<dbReference type="InterPro" id="IPR036318">
    <property type="entry name" value="FAD-bd_PCMH-like_sf"/>
</dbReference>
<dbReference type="Gene3D" id="3.30.465.10">
    <property type="match status" value="1"/>
</dbReference>
<feature type="transmembrane region" description="Helical" evidence="11">
    <location>
        <begin position="71"/>
        <end position="89"/>
    </location>
</feature>
<dbReference type="GO" id="GO:0005886">
    <property type="term" value="C:plasma membrane"/>
    <property type="evidence" value="ECO:0007669"/>
    <property type="project" value="UniProtKB-SubCell"/>
</dbReference>
<gene>
    <name evidence="14" type="ORF">IAD31_02465</name>
</gene>
<dbReference type="Pfam" id="PF00571">
    <property type="entry name" value="CBS"/>
    <property type="match status" value="2"/>
</dbReference>
<proteinExistence type="inferred from homology"/>
<evidence type="ECO:0000256" key="4">
    <source>
        <dbReference type="ARBA" id="ARBA00022692"/>
    </source>
</evidence>
<feature type="transmembrane region" description="Helical" evidence="11">
    <location>
        <begin position="124"/>
        <end position="149"/>
    </location>
</feature>
<dbReference type="PANTHER" id="PTHR22777:SF32">
    <property type="entry name" value="UPF0053 INNER MEMBRANE PROTEIN YFJD"/>
    <property type="match status" value="1"/>
</dbReference>
<evidence type="ECO:0000256" key="8">
    <source>
        <dbReference type="ARBA" id="ARBA00023136"/>
    </source>
</evidence>
<dbReference type="InterPro" id="IPR002550">
    <property type="entry name" value="CNNM"/>
</dbReference>
<organism evidence="14 15">
    <name type="scientific">Candidatus Enterenecus faecium</name>
    <dbReference type="NCBI Taxonomy" id="2840780"/>
    <lineage>
        <taxon>Bacteria</taxon>
        <taxon>Bacillati</taxon>
        <taxon>Bacillota</taxon>
        <taxon>Clostridia</taxon>
        <taxon>Eubacteriales</taxon>
        <taxon>Candidatus Enterenecus</taxon>
    </lineage>
</organism>
<dbReference type="PROSITE" id="PS51846">
    <property type="entry name" value="CNNM"/>
    <property type="match status" value="1"/>
</dbReference>
<dbReference type="EMBL" id="DVFO01000023">
    <property type="protein sequence ID" value="HIQ60445.1"/>
    <property type="molecule type" value="Genomic_DNA"/>
</dbReference>
<comment type="subcellular location">
    <subcellularLocation>
        <location evidence="1">Cell membrane</location>
        <topology evidence="1">Multi-pass membrane protein</topology>
    </subcellularLocation>
</comment>
<keyword evidence="6 10" id="KW-1133">Transmembrane helix</keyword>
<dbReference type="AlphaFoldDB" id="A0A9D0YRI4"/>
<feature type="transmembrane region" description="Helical" evidence="11">
    <location>
        <begin position="95"/>
        <end position="112"/>
    </location>
</feature>
<keyword evidence="4 10" id="KW-0812">Transmembrane</keyword>
<evidence type="ECO:0000259" key="12">
    <source>
        <dbReference type="PROSITE" id="PS51371"/>
    </source>
</evidence>
<dbReference type="SUPFAM" id="SSF56176">
    <property type="entry name" value="FAD-binding/transporter-associated domain-like"/>
    <property type="match status" value="1"/>
</dbReference>
<protein>
    <submittedName>
        <fullName evidence="14">HlyC/CorC family transporter</fullName>
    </submittedName>
</protein>
<dbReference type="SMART" id="SM00116">
    <property type="entry name" value="CBS"/>
    <property type="match status" value="2"/>
</dbReference>
<evidence type="ECO:0000256" key="2">
    <source>
        <dbReference type="ARBA" id="ARBA00006337"/>
    </source>
</evidence>
<keyword evidence="8 10" id="KW-0472">Membrane</keyword>
<comment type="similarity">
    <text evidence="2">Belongs to the UPF0053 family.</text>
</comment>
<evidence type="ECO:0000256" key="10">
    <source>
        <dbReference type="PROSITE-ProRule" id="PRU01193"/>
    </source>
</evidence>
<dbReference type="Pfam" id="PF01595">
    <property type="entry name" value="CNNM"/>
    <property type="match status" value="1"/>
</dbReference>
<feature type="domain" description="CBS" evidence="12">
    <location>
        <begin position="206"/>
        <end position="266"/>
    </location>
</feature>
<keyword evidence="7 9" id="KW-0129">CBS domain</keyword>
<evidence type="ECO:0000259" key="13">
    <source>
        <dbReference type="PROSITE" id="PS51846"/>
    </source>
</evidence>
<dbReference type="InterPro" id="IPR016169">
    <property type="entry name" value="FAD-bd_PCMH_sub2"/>
</dbReference>
<dbReference type="GO" id="GO:0050660">
    <property type="term" value="F:flavin adenine dinucleotide binding"/>
    <property type="evidence" value="ECO:0007669"/>
    <property type="project" value="InterPro"/>
</dbReference>
<feature type="transmembrane region" description="Helical" evidence="11">
    <location>
        <begin position="6"/>
        <end position="29"/>
    </location>
</feature>
<reference evidence="14" key="2">
    <citation type="journal article" date="2021" name="PeerJ">
        <title>Extensive microbial diversity within the chicken gut microbiome revealed by metagenomics and culture.</title>
        <authorList>
            <person name="Gilroy R."/>
            <person name="Ravi A."/>
            <person name="Getino M."/>
            <person name="Pursley I."/>
            <person name="Horton D.L."/>
            <person name="Alikhan N.F."/>
            <person name="Baker D."/>
            <person name="Gharbi K."/>
            <person name="Hall N."/>
            <person name="Watson M."/>
            <person name="Adriaenssens E.M."/>
            <person name="Foster-Nyarko E."/>
            <person name="Jarju S."/>
            <person name="Secka A."/>
            <person name="Antonio M."/>
            <person name="Oren A."/>
            <person name="Chaudhuri R.R."/>
            <person name="La Ragione R."/>
            <person name="Hildebrand F."/>
            <person name="Pallen M.J."/>
        </authorList>
    </citation>
    <scope>NUCLEOTIDE SEQUENCE</scope>
    <source>
        <strain evidence="14">ChiGjej2B2-12916</strain>
    </source>
</reference>
<evidence type="ECO:0000256" key="3">
    <source>
        <dbReference type="ARBA" id="ARBA00022475"/>
    </source>
</evidence>
<dbReference type="Proteomes" id="UP000886879">
    <property type="component" value="Unassembled WGS sequence"/>
</dbReference>
<dbReference type="Pfam" id="PF03471">
    <property type="entry name" value="CorC_HlyC"/>
    <property type="match status" value="1"/>
</dbReference>
<evidence type="ECO:0000256" key="11">
    <source>
        <dbReference type="SAM" id="Phobius"/>
    </source>
</evidence>
<evidence type="ECO:0000313" key="14">
    <source>
        <dbReference type="EMBL" id="HIQ60445.1"/>
    </source>
</evidence>
<feature type="domain" description="CBS" evidence="12">
    <location>
        <begin position="269"/>
        <end position="329"/>
    </location>
</feature>
<evidence type="ECO:0000256" key="7">
    <source>
        <dbReference type="ARBA" id="ARBA00023122"/>
    </source>
</evidence>
<dbReference type="CDD" id="cd04590">
    <property type="entry name" value="CBS_pair_CorC_HlyC_assoc"/>
    <property type="match status" value="1"/>
</dbReference>
<dbReference type="InterPro" id="IPR044751">
    <property type="entry name" value="Ion_transp-like_CBS"/>
</dbReference>
<keyword evidence="5" id="KW-0677">Repeat</keyword>
<evidence type="ECO:0000313" key="15">
    <source>
        <dbReference type="Proteomes" id="UP000886879"/>
    </source>
</evidence>
<dbReference type="SMART" id="SM01091">
    <property type="entry name" value="CorC_HlyC"/>
    <property type="match status" value="1"/>
</dbReference>
<dbReference type="Gene3D" id="3.10.580.10">
    <property type="entry name" value="CBS-domain"/>
    <property type="match status" value="1"/>
</dbReference>
<reference evidence="14" key="1">
    <citation type="submission" date="2020-10" db="EMBL/GenBank/DDBJ databases">
        <authorList>
            <person name="Gilroy R."/>
        </authorList>
    </citation>
    <scope>NUCLEOTIDE SEQUENCE</scope>
    <source>
        <strain evidence="14">ChiGjej2B2-12916</strain>
    </source>
</reference>
<name>A0A9D0YRI4_9FIRM</name>
<dbReference type="PANTHER" id="PTHR22777">
    <property type="entry name" value="HEMOLYSIN-RELATED"/>
    <property type="match status" value="1"/>
</dbReference>
<keyword evidence="3" id="KW-1003">Cell membrane</keyword>
<dbReference type="InterPro" id="IPR046342">
    <property type="entry name" value="CBS_dom_sf"/>
</dbReference>
<sequence>MGDDSIVLLIVLICMVVMSAYFSATETAFTSLNRIRLKSRADNGDARAARVLALADKYDQLLSTILIGNNIVNNVATTLSAVLFIDLLGKTSGPAVSTVVLTIVILIFGEVSPKSLAKESPESFALFSAPILRFFMVILTPATFFFSLWKKLLSKVFHTKEDVGITNEELVTMVTEAEDQGGLDAEESQLICSAIRFDDLEASDILTPRVDIVALEDTATMEEATALFAQEGYSRMPVYHESLDNVVGVIHQKDLFAARYHGRTQLAPLIHPVLHVTTGTKIDDLMRQFQRTKTHMAIVVDEYGGTEGLLTMEDVVEELVGDIWDEHDEVVEQFRPQPDGGYLIACSANLDDMYDLFSVTGSCDAATVSGWVLEQMGRIPDVGDHFVWQDLDVTVTSVEHHRVLEILVKKIPKETEEEA</sequence>
<evidence type="ECO:0000256" key="9">
    <source>
        <dbReference type="PROSITE-ProRule" id="PRU00703"/>
    </source>
</evidence>
<dbReference type="InterPro" id="IPR005170">
    <property type="entry name" value="Transptr-assoc_dom"/>
</dbReference>
<evidence type="ECO:0000256" key="6">
    <source>
        <dbReference type="ARBA" id="ARBA00022989"/>
    </source>
</evidence>
<comment type="caution">
    <text evidence="14">The sequence shown here is derived from an EMBL/GenBank/DDBJ whole genome shotgun (WGS) entry which is preliminary data.</text>
</comment>
<dbReference type="InterPro" id="IPR000644">
    <property type="entry name" value="CBS_dom"/>
</dbReference>
<feature type="domain" description="CNNM transmembrane" evidence="13">
    <location>
        <begin position="1"/>
        <end position="187"/>
    </location>
</feature>
<dbReference type="FunFam" id="3.10.580.10:FF:000002">
    <property type="entry name" value="Magnesium/cobalt efflux protein CorC"/>
    <property type="match status" value="1"/>
</dbReference>
<dbReference type="SUPFAM" id="SSF54631">
    <property type="entry name" value="CBS-domain pair"/>
    <property type="match status" value="1"/>
</dbReference>
<dbReference type="PROSITE" id="PS51371">
    <property type="entry name" value="CBS"/>
    <property type="match status" value="2"/>
</dbReference>
<accession>A0A9D0YRI4</accession>
<evidence type="ECO:0000256" key="1">
    <source>
        <dbReference type="ARBA" id="ARBA00004651"/>
    </source>
</evidence>